<keyword evidence="2" id="KW-1185">Reference proteome</keyword>
<evidence type="ECO:0000313" key="2">
    <source>
        <dbReference type="Proteomes" id="UP000269669"/>
    </source>
</evidence>
<dbReference type="EMBL" id="RSDW01000001">
    <property type="protein sequence ID" value="RSL17992.1"/>
    <property type="molecule type" value="Genomic_DNA"/>
</dbReference>
<proteinExistence type="predicted"/>
<reference evidence="1 2" key="1">
    <citation type="submission" date="2018-12" db="EMBL/GenBank/DDBJ databases">
        <title>Sequencing of bacterial isolates from soil warming experiment in Harvard Forest, Massachusetts, USA.</title>
        <authorList>
            <person name="Deangelis K."/>
        </authorList>
    </citation>
    <scope>NUCLEOTIDE SEQUENCE [LARGE SCALE GENOMIC DNA]</scope>
    <source>
        <strain evidence="1 2">EB153</strain>
    </source>
</reference>
<evidence type="ECO:0000313" key="1">
    <source>
        <dbReference type="EMBL" id="RSL17992.1"/>
    </source>
</evidence>
<dbReference type="Proteomes" id="UP000269669">
    <property type="component" value="Unassembled WGS sequence"/>
</dbReference>
<name>A0A428MME0_9BACT</name>
<accession>A0A428MME0</accession>
<comment type="caution">
    <text evidence="1">The sequence shown here is derived from an EMBL/GenBank/DDBJ whole genome shotgun (WGS) entry which is preliminary data.</text>
</comment>
<organism evidence="1 2">
    <name type="scientific">Edaphobacter aggregans</name>
    <dbReference type="NCBI Taxonomy" id="570835"/>
    <lineage>
        <taxon>Bacteria</taxon>
        <taxon>Pseudomonadati</taxon>
        <taxon>Acidobacteriota</taxon>
        <taxon>Terriglobia</taxon>
        <taxon>Terriglobales</taxon>
        <taxon>Acidobacteriaceae</taxon>
        <taxon>Edaphobacter</taxon>
    </lineage>
</organism>
<dbReference type="OrthoDB" id="5500480at2"/>
<gene>
    <name evidence="1" type="ORF">EDE15_3545</name>
</gene>
<dbReference type="RefSeq" id="WP_125486408.1">
    <property type="nucleotide sequence ID" value="NZ_RSDW01000001.1"/>
</dbReference>
<dbReference type="AlphaFoldDB" id="A0A428MME0"/>
<sequence length="462" mass="48769">MANVQLNTPVLIDGILNTNFFNGRVLAAEDLTALQTANAQQRRQLGRSIGDGVASGLEVTLGTDPTVTVLHVTAGLGLNRMGDAVALSTDVDLAITTTLQVQNATNGLFAACQPPQGMIATNLDCYILTISPASGLQGSAPMTSALSCGFASACASANVAEGVQFGLLPLGVPNTSNTTPLRSQALQLYATLAPQFITLAGLTGTAASNLEAQLAPSLSKFRNALAHLCFGTDVLAGFPANPFAATNGVSQFEEYGLLDALRDQGYLTDCAVPLALVYWTAAGVQFVDMWSVRRPVFPTAASELWSIFSGRRRIAEGLAMFLQFQEQIAWLGIQMGGLGSVNAQSWFTQLPPLGAIPIGAETGGSGAGAIGFLGNMTYRGPEFIEGASLQALMRSSFAYPPIDPATGEFIWVYTVRENIQALDNNLTTPLQAYIVFSNGHMPYKADARFDGSRWDYSNYALG</sequence>
<protein>
    <submittedName>
        <fullName evidence="1">Uncharacterized protein</fullName>
    </submittedName>
</protein>